<comment type="catalytic activity">
    <reaction evidence="5">
        <text>hydrogencarbonate + H(+) = CO2 + H2O</text>
        <dbReference type="Rhea" id="RHEA:10748"/>
        <dbReference type="ChEBI" id="CHEBI:15377"/>
        <dbReference type="ChEBI" id="CHEBI:15378"/>
        <dbReference type="ChEBI" id="CHEBI:16526"/>
        <dbReference type="ChEBI" id="CHEBI:17544"/>
        <dbReference type="EC" id="4.2.1.1"/>
    </reaction>
</comment>
<dbReference type="Gene3D" id="3.10.200.10">
    <property type="entry name" value="Alpha carbonic anhydrase"/>
    <property type="match status" value="1"/>
</dbReference>
<dbReference type="PROSITE" id="PS51144">
    <property type="entry name" value="ALPHA_CA_2"/>
    <property type="match status" value="1"/>
</dbReference>
<evidence type="ECO:0000313" key="8">
    <source>
        <dbReference type="Proteomes" id="UP001529510"/>
    </source>
</evidence>
<dbReference type="InterPro" id="IPR001148">
    <property type="entry name" value="CA_dom"/>
</dbReference>
<dbReference type="EC" id="4.2.1.1" evidence="3"/>
<evidence type="ECO:0000256" key="2">
    <source>
        <dbReference type="ARBA" id="ARBA00010718"/>
    </source>
</evidence>
<evidence type="ECO:0000256" key="1">
    <source>
        <dbReference type="ARBA" id="ARBA00001947"/>
    </source>
</evidence>
<comment type="cofactor">
    <cofactor evidence="1">
        <name>Zn(2+)</name>
        <dbReference type="ChEBI" id="CHEBI:29105"/>
    </cofactor>
</comment>
<dbReference type="InterPro" id="IPR023561">
    <property type="entry name" value="Carbonic_anhydrase_a-class"/>
</dbReference>
<evidence type="ECO:0000256" key="4">
    <source>
        <dbReference type="ARBA" id="ARBA00023239"/>
    </source>
</evidence>
<sequence>QTTFTNFDPKTLLPATLDFWTYEGSLTTPPLLESVTWIVLKDPISVSPAQ</sequence>
<dbReference type="Pfam" id="PF00194">
    <property type="entry name" value="Carb_anhydrase"/>
    <property type="match status" value="1"/>
</dbReference>
<protein>
    <recommendedName>
        <fullName evidence="3">carbonic anhydrase</fullName>
        <ecNumber evidence="3">4.2.1.1</ecNumber>
    </recommendedName>
</protein>
<evidence type="ECO:0000259" key="6">
    <source>
        <dbReference type="PROSITE" id="PS51144"/>
    </source>
</evidence>
<keyword evidence="8" id="KW-1185">Reference proteome</keyword>
<dbReference type="GO" id="GO:0004089">
    <property type="term" value="F:carbonate dehydratase activity"/>
    <property type="evidence" value="ECO:0007669"/>
    <property type="project" value="UniProtKB-EC"/>
</dbReference>
<reference evidence="7 8" key="1">
    <citation type="submission" date="2024-05" db="EMBL/GenBank/DDBJ databases">
        <title>Genome sequencing and assembly of Indian major carp, Cirrhinus mrigala (Hamilton, 1822).</title>
        <authorList>
            <person name="Mohindra V."/>
            <person name="Chowdhury L.M."/>
            <person name="Lal K."/>
            <person name="Jena J.K."/>
        </authorList>
    </citation>
    <scope>NUCLEOTIDE SEQUENCE [LARGE SCALE GENOMIC DNA]</scope>
    <source>
        <strain evidence="7">CM1030</strain>
        <tissue evidence="7">Blood</tissue>
    </source>
</reference>
<dbReference type="InterPro" id="IPR036398">
    <property type="entry name" value="CA_dom_sf"/>
</dbReference>
<gene>
    <name evidence="7" type="ORF">M9458_003982</name>
</gene>
<feature type="non-terminal residue" evidence="7">
    <location>
        <position position="50"/>
    </location>
</feature>
<comment type="caution">
    <text evidence="7">The sequence shown here is derived from an EMBL/GenBank/DDBJ whole genome shotgun (WGS) entry which is preliminary data.</text>
</comment>
<organism evidence="7 8">
    <name type="scientific">Cirrhinus mrigala</name>
    <name type="common">Mrigala</name>
    <dbReference type="NCBI Taxonomy" id="683832"/>
    <lineage>
        <taxon>Eukaryota</taxon>
        <taxon>Metazoa</taxon>
        <taxon>Chordata</taxon>
        <taxon>Craniata</taxon>
        <taxon>Vertebrata</taxon>
        <taxon>Euteleostomi</taxon>
        <taxon>Actinopterygii</taxon>
        <taxon>Neopterygii</taxon>
        <taxon>Teleostei</taxon>
        <taxon>Ostariophysi</taxon>
        <taxon>Cypriniformes</taxon>
        <taxon>Cyprinidae</taxon>
        <taxon>Labeoninae</taxon>
        <taxon>Labeonini</taxon>
        <taxon>Cirrhinus</taxon>
    </lineage>
</organism>
<feature type="non-terminal residue" evidence="7">
    <location>
        <position position="1"/>
    </location>
</feature>
<dbReference type="EMBL" id="JAMKFB020000002">
    <property type="protein sequence ID" value="KAL0200795.1"/>
    <property type="molecule type" value="Genomic_DNA"/>
</dbReference>
<dbReference type="PANTHER" id="PTHR18952:SF120">
    <property type="entry name" value="CARBONIC ANHYDRASE 2"/>
    <property type="match status" value="1"/>
</dbReference>
<comment type="similarity">
    <text evidence="2">Belongs to the alpha-carbonic anhydrase family.</text>
</comment>
<dbReference type="AlphaFoldDB" id="A0ABD0RU23"/>
<dbReference type="SUPFAM" id="SSF51069">
    <property type="entry name" value="Carbonic anhydrase"/>
    <property type="match status" value="1"/>
</dbReference>
<dbReference type="PANTHER" id="PTHR18952">
    <property type="entry name" value="CARBONIC ANHYDRASE"/>
    <property type="match status" value="1"/>
</dbReference>
<feature type="domain" description="Alpha-carbonic anhydrase" evidence="6">
    <location>
        <begin position="1"/>
        <end position="50"/>
    </location>
</feature>
<evidence type="ECO:0000256" key="3">
    <source>
        <dbReference type="ARBA" id="ARBA00012925"/>
    </source>
</evidence>
<evidence type="ECO:0000313" key="7">
    <source>
        <dbReference type="EMBL" id="KAL0200795.1"/>
    </source>
</evidence>
<proteinExistence type="inferred from homology"/>
<keyword evidence="4" id="KW-0456">Lyase</keyword>
<name>A0ABD0RU23_CIRMR</name>
<evidence type="ECO:0000256" key="5">
    <source>
        <dbReference type="ARBA" id="ARBA00048348"/>
    </source>
</evidence>
<dbReference type="Proteomes" id="UP001529510">
    <property type="component" value="Unassembled WGS sequence"/>
</dbReference>
<accession>A0ABD0RU23</accession>